<evidence type="ECO:0000313" key="2">
    <source>
        <dbReference type="EMBL" id="MES1928338.1"/>
    </source>
</evidence>
<keyword evidence="1" id="KW-0812">Transmembrane</keyword>
<feature type="transmembrane region" description="Helical" evidence="1">
    <location>
        <begin position="51"/>
        <end position="70"/>
    </location>
</feature>
<organism evidence="2 3">
    <name type="scientific">Salinisphaera dokdonensis CL-ES53</name>
    <dbReference type="NCBI Taxonomy" id="1304272"/>
    <lineage>
        <taxon>Bacteria</taxon>
        <taxon>Pseudomonadati</taxon>
        <taxon>Pseudomonadota</taxon>
        <taxon>Gammaproteobacteria</taxon>
        <taxon>Salinisphaerales</taxon>
        <taxon>Salinisphaeraceae</taxon>
        <taxon>Salinisphaera</taxon>
    </lineage>
</organism>
<proteinExistence type="predicted"/>
<reference evidence="2 3" key="1">
    <citation type="submission" date="2013-03" db="EMBL/GenBank/DDBJ databases">
        <title>Salinisphaera dokdonensis CL-ES53 Genome Sequencing.</title>
        <authorList>
            <person name="Li C."/>
            <person name="Lai Q."/>
            <person name="Shao Z."/>
        </authorList>
    </citation>
    <scope>NUCLEOTIDE SEQUENCE [LARGE SCALE GENOMIC DNA]</scope>
    <source>
        <strain evidence="2 3">CL-ES53</strain>
    </source>
</reference>
<evidence type="ECO:0000256" key="1">
    <source>
        <dbReference type="SAM" id="Phobius"/>
    </source>
</evidence>
<feature type="transmembrane region" description="Helical" evidence="1">
    <location>
        <begin position="154"/>
        <end position="175"/>
    </location>
</feature>
<evidence type="ECO:0008006" key="4">
    <source>
        <dbReference type="Google" id="ProtNLM"/>
    </source>
</evidence>
<evidence type="ECO:0000313" key="3">
    <source>
        <dbReference type="Proteomes" id="UP001460888"/>
    </source>
</evidence>
<sequence>MVFARRVIELMLLRRGPQDMPGDSTTLVGCAAAYCILLFLQVGLIMPAGPAALQAGLATALLALYIRTVLRIRKLPNRYNQTAIALFAAGAILTLVMLAPTHVMAPYLHAIAEASDPQSVPMPPSFVTLAYVALGLWGLAIYSHVYRNALDGSLWLGVGAAIAFEVLLLVIFSVIG</sequence>
<keyword evidence="1" id="KW-1133">Transmembrane helix</keyword>
<name>A0ABV2AXL6_9GAMM</name>
<dbReference type="Proteomes" id="UP001460888">
    <property type="component" value="Unassembled WGS sequence"/>
</dbReference>
<protein>
    <recommendedName>
        <fullName evidence="4">Yip1 domain-containing protein</fullName>
    </recommendedName>
</protein>
<dbReference type="RefSeq" id="WP_353109343.1">
    <property type="nucleotide sequence ID" value="NZ_APND01000001.1"/>
</dbReference>
<comment type="caution">
    <text evidence="2">The sequence shown here is derived from an EMBL/GenBank/DDBJ whole genome shotgun (WGS) entry which is preliminary data.</text>
</comment>
<gene>
    <name evidence="2" type="ORF">SADO_03745</name>
</gene>
<keyword evidence="1" id="KW-0472">Membrane</keyword>
<feature type="transmembrane region" description="Helical" evidence="1">
    <location>
        <begin position="82"/>
        <end position="105"/>
    </location>
</feature>
<dbReference type="EMBL" id="APND01000001">
    <property type="protein sequence ID" value="MES1928338.1"/>
    <property type="molecule type" value="Genomic_DNA"/>
</dbReference>
<feature type="transmembrane region" description="Helical" evidence="1">
    <location>
        <begin position="125"/>
        <end position="142"/>
    </location>
</feature>
<accession>A0ABV2AXL6</accession>
<feature type="transmembrane region" description="Helical" evidence="1">
    <location>
        <begin position="21"/>
        <end position="45"/>
    </location>
</feature>
<keyword evidence="3" id="KW-1185">Reference proteome</keyword>